<keyword evidence="3" id="KW-1185">Reference proteome</keyword>
<evidence type="ECO:0000313" key="2">
    <source>
        <dbReference type="EMBL" id="SFA62324.1"/>
    </source>
</evidence>
<evidence type="ECO:0000313" key="1">
    <source>
        <dbReference type="EMBL" id="KGJ02167.1"/>
    </source>
</evidence>
<dbReference type="Proteomes" id="UP000182312">
    <property type="component" value="Unassembled WGS sequence"/>
</dbReference>
<reference evidence="1 3" key="2">
    <citation type="submission" date="2014-10" db="EMBL/GenBank/DDBJ databases">
        <title>Paracoccus sanguinis sp. nov., isolated from clinical specimens of New York State patients.</title>
        <authorList>
            <person name="Mingle L.A."/>
            <person name="Cole J.A."/>
            <person name="Lapierre P."/>
            <person name="Musser K.A."/>
        </authorList>
    </citation>
    <scope>NUCLEOTIDE SEQUENCE [LARGE SCALE GENOMIC DNA]</scope>
    <source>
        <strain evidence="1 3">JCM 14014</strain>
    </source>
</reference>
<dbReference type="Proteomes" id="UP000029846">
    <property type="component" value="Unassembled WGS sequence"/>
</dbReference>
<protein>
    <submittedName>
        <fullName evidence="1">Uncharacterized protein</fullName>
    </submittedName>
</protein>
<reference evidence="2 4" key="3">
    <citation type="submission" date="2016-10" db="EMBL/GenBank/DDBJ databases">
        <authorList>
            <person name="de Groot N.N."/>
        </authorList>
    </citation>
    <scope>NUCLEOTIDE SEQUENCE [LARGE SCALE GENOMIC DNA]</scope>
    <source>
        <strain evidence="2 4">CGMCC 1.6117</strain>
    </source>
</reference>
<gene>
    <name evidence="1" type="ORF">IT41_18280</name>
    <name evidence="2" type="ORF">SAMN04487972_14714</name>
</gene>
<organism evidence="1 3">
    <name type="scientific">Paracoccus halophilus</name>
    <dbReference type="NCBI Taxonomy" id="376733"/>
    <lineage>
        <taxon>Bacteria</taxon>
        <taxon>Pseudomonadati</taxon>
        <taxon>Pseudomonadota</taxon>
        <taxon>Alphaproteobacteria</taxon>
        <taxon>Rhodobacterales</taxon>
        <taxon>Paracoccaceae</taxon>
        <taxon>Paracoccus</taxon>
    </lineage>
</organism>
<dbReference type="STRING" id="376733.SAMN04487972_14714"/>
<evidence type="ECO:0000313" key="3">
    <source>
        <dbReference type="Proteomes" id="UP000029846"/>
    </source>
</evidence>
<dbReference type="OrthoDB" id="8052205at2"/>
<evidence type="ECO:0000313" key="4">
    <source>
        <dbReference type="Proteomes" id="UP000182312"/>
    </source>
</evidence>
<reference evidence="1 3" key="1">
    <citation type="submission" date="2014-09" db="EMBL/GenBank/DDBJ databases">
        <authorList>
            <person name="McGinnis J.M."/>
            <person name="Wolfgang W.J."/>
        </authorList>
    </citation>
    <scope>NUCLEOTIDE SEQUENCE [LARGE SCALE GENOMIC DNA]</scope>
    <source>
        <strain evidence="1 3">JCM 14014</strain>
    </source>
</reference>
<dbReference type="EMBL" id="JRKN01000044">
    <property type="protein sequence ID" value="KGJ02167.1"/>
    <property type="molecule type" value="Genomic_DNA"/>
</dbReference>
<proteinExistence type="predicted"/>
<name>A0A099EW14_9RHOB</name>
<sequence length="184" mass="20045">MAPDIIEVSFADRTSILDLAFAAQKDASAQILMVAETYLLAELLDSLTAMDRILSRYQPHGLVPSEAGIALFMAPDTGGDTRGQSPQTRYGVPGSRLDLTTVAAGQPIEFIEMKFPGDRLRGTQLQLMNIPQDCNNCEGTRPVEQPTPAPQTDSNLGWWLLGAVRIVSPQGEETARIVFKIVLF</sequence>
<dbReference type="RefSeq" id="WP_036743862.1">
    <property type="nucleotide sequence ID" value="NZ_FOJO01000047.1"/>
</dbReference>
<dbReference type="AlphaFoldDB" id="A0A099EW14"/>
<dbReference type="EMBL" id="FOJO01000047">
    <property type="protein sequence ID" value="SFA62324.1"/>
    <property type="molecule type" value="Genomic_DNA"/>
</dbReference>
<accession>A0A099EW14</accession>